<dbReference type="AlphaFoldDB" id="A0A9X1S441"/>
<organism evidence="8 9">
    <name type="scientific">Microbacterium allomyrinae</name>
    <dbReference type="NCBI Taxonomy" id="2830666"/>
    <lineage>
        <taxon>Bacteria</taxon>
        <taxon>Bacillati</taxon>
        <taxon>Actinomycetota</taxon>
        <taxon>Actinomycetes</taxon>
        <taxon>Micrococcales</taxon>
        <taxon>Microbacteriaceae</taxon>
        <taxon>Microbacterium</taxon>
    </lineage>
</organism>
<gene>
    <name evidence="8" type="ORF">KEC57_10655</name>
</gene>
<dbReference type="PANTHER" id="PTHR46383:SF1">
    <property type="entry name" value="ASPARTATE AMINOTRANSFERASE"/>
    <property type="match status" value="1"/>
</dbReference>
<evidence type="ECO:0000313" key="9">
    <source>
        <dbReference type="Proteomes" id="UP001139354"/>
    </source>
</evidence>
<evidence type="ECO:0000256" key="4">
    <source>
        <dbReference type="ARBA" id="ARBA00022679"/>
    </source>
</evidence>
<sequence length="405" mass="42860">MINELVQDKLAAGESVVHLGFGEAGLPPLDDLRETLGRASRDTTYGKVVGSAAARAAVAGWYARRGLPTHPDQVVLAPGSKALLYAVLSIVDGAVVLPQPSWVSYAAQAALLGREVIHVPIPAEAGGVPDPAQLRVALERARAEGTRVGVLVLTLPDNPTGTLAGPDRIREVCEIATEFGVTVLSDEIYRDLAYDDRTFTSPAALHADTIVTGGLSKSLALGGWRIGFARLPEEAVHPHLRDDLIGVASEIWSSLAAPMQAVVEHAMSEPTEVVERIADSRALHRAVALAVAERFRAAGAEVREPTAAFYLYPDFEPVRARLEAHGIRSGLDLATQLLDRGVAVLAGVAFGDEPDALRVRVAVSLLHGADERQRLAALASDDPTSLPWIAAALEQVSAALEEVTT</sequence>
<evidence type="ECO:0000256" key="1">
    <source>
        <dbReference type="ARBA" id="ARBA00001933"/>
    </source>
</evidence>
<dbReference type="Proteomes" id="UP001139354">
    <property type="component" value="Unassembled WGS sequence"/>
</dbReference>
<comment type="caution">
    <text evidence="8">The sequence shown here is derived from an EMBL/GenBank/DDBJ whole genome shotgun (WGS) entry which is preliminary data.</text>
</comment>
<dbReference type="CDD" id="cd00609">
    <property type="entry name" value="AAT_like"/>
    <property type="match status" value="1"/>
</dbReference>
<dbReference type="Gene3D" id="3.90.1150.10">
    <property type="entry name" value="Aspartate Aminotransferase, domain 1"/>
    <property type="match status" value="1"/>
</dbReference>
<protein>
    <recommendedName>
        <fullName evidence="6">Aminotransferase</fullName>
        <ecNumber evidence="6">2.6.1.-</ecNumber>
    </recommendedName>
</protein>
<dbReference type="InterPro" id="IPR004839">
    <property type="entry name" value="Aminotransferase_I/II_large"/>
</dbReference>
<evidence type="ECO:0000256" key="5">
    <source>
        <dbReference type="ARBA" id="ARBA00022898"/>
    </source>
</evidence>
<evidence type="ECO:0000259" key="7">
    <source>
        <dbReference type="Pfam" id="PF00155"/>
    </source>
</evidence>
<dbReference type="SUPFAM" id="SSF53383">
    <property type="entry name" value="PLP-dependent transferases"/>
    <property type="match status" value="1"/>
</dbReference>
<keyword evidence="9" id="KW-1185">Reference proteome</keyword>
<dbReference type="Pfam" id="PF00155">
    <property type="entry name" value="Aminotran_1_2"/>
    <property type="match status" value="1"/>
</dbReference>
<dbReference type="InterPro" id="IPR015422">
    <property type="entry name" value="PyrdxlP-dep_Trfase_small"/>
</dbReference>
<comment type="similarity">
    <text evidence="2 6">Belongs to the class-I pyridoxal-phosphate-dependent aminotransferase family.</text>
</comment>
<keyword evidence="3 6" id="KW-0032">Aminotransferase</keyword>
<feature type="domain" description="Aminotransferase class I/classII large" evidence="7">
    <location>
        <begin position="24"/>
        <end position="362"/>
    </location>
</feature>
<dbReference type="PANTHER" id="PTHR46383">
    <property type="entry name" value="ASPARTATE AMINOTRANSFERASE"/>
    <property type="match status" value="1"/>
</dbReference>
<keyword evidence="4 6" id="KW-0808">Transferase</keyword>
<dbReference type="Gene3D" id="3.40.640.10">
    <property type="entry name" value="Type I PLP-dependent aspartate aminotransferase-like (Major domain)"/>
    <property type="match status" value="1"/>
</dbReference>
<dbReference type="InterPro" id="IPR015424">
    <property type="entry name" value="PyrdxlP-dep_Trfase"/>
</dbReference>
<dbReference type="InterPro" id="IPR004838">
    <property type="entry name" value="NHTrfase_class1_PyrdxlP-BS"/>
</dbReference>
<evidence type="ECO:0000256" key="2">
    <source>
        <dbReference type="ARBA" id="ARBA00007441"/>
    </source>
</evidence>
<dbReference type="InterPro" id="IPR050596">
    <property type="entry name" value="AspAT/PAT-like"/>
</dbReference>
<dbReference type="InterPro" id="IPR015421">
    <property type="entry name" value="PyrdxlP-dep_Trfase_major"/>
</dbReference>
<evidence type="ECO:0000256" key="3">
    <source>
        <dbReference type="ARBA" id="ARBA00022576"/>
    </source>
</evidence>
<evidence type="ECO:0000313" key="8">
    <source>
        <dbReference type="EMBL" id="MCC2032638.1"/>
    </source>
</evidence>
<reference evidence="8" key="1">
    <citation type="submission" date="2021-04" db="EMBL/GenBank/DDBJ databases">
        <title>Microbacterium tenobrionis sp. nov. and Microbacterium allomyrinae sp. nov., isolated from larvae of Tenobrio molitor and Allomyrina dichotoma, respectively.</title>
        <authorList>
            <person name="Lee S.D."/>
        </authorList>
    </citation>
    <scope>NUCLEOTIDE SEQUENCE</scope>
    <source>
        <strain evidence="8">BWT-G7</strain>
    </source>
</reference>
<evidence type="ECO:0000256" key="6">
    <source>
        <dbReference type="RuleBase" id="RU000481"/>
    </source>
</evidence>
<dbReference type="PROSITE" id="PS00105">
    <property type="entry name" value="AA_TRANSFER_CLASS_1"/>
    <property type="match status" value="1"/>
</dbReference>
<proteinExistence type="inferred from homology"/>
<keyword evidence="5" id="KW-0663">Pyridoxal phosphate</keyword>
<dbReference type="GO" id="GO:0030170">
    <property type="term" value="F:pyridoxal phosphate binding"/>
    <property type="evidence" value="ECO:0007669"/>
    <property type="project" value="InterPro"/>
</dbReference>
<accession>A0A9X1S441</accession>
<dbReference type="GO" id="GO:0008483">
    <property type="term" value="F:transaminase activity"/>
    <property type="evidence" value="ECO:0007669"/>
    <property type="project" value="UniProtKB-KW"/>
</dbReference>
<dbReference type="EMBL" id="JAGTTN010000003">
    <property type="protein sequence ID" value="MCC2032638.1"/>
    <property type="molecule type" value="Genomic_DNA"/>
</dbReference>
<comment type="cofactor">
    <cofactor evidence="1 6">
        <name>pyridoxal 5'-phosphate</name>
        <dbReference type="ChEBI" id="CHEBI:597326"/>
    </cofactor>
</comment>
<name>A0A9X1S441_9MICO</name>
<dbReference type="GO" id="GO:0006520">
    <property type="term" value="P:amino acid metabolic process"/>
    <property type="evidence" value="ECO:0007669"/>
    <property type="project" value="InterPro"/>
</dbReference>
<dbReference type="EC" id="2.6.1.-" evidence="6"/>